<dbReference type="EMBL" id="BQNB010010926">
    <property type="protein sequence ID" value="GJS83791.1"/>
    <property type="molecule type" value="Genomic_DNA"/>
</dbReference>
<name>A0ABQ4Z3K1_9ASTR</name>
<proteinExistence type="predicted"/>
<protein>
    <submittedName>
        <fullName evidence="1">Uncharacterized protein</fullName>
    </submittedName>
</protein>
<accession>A0ABQ4Z3K1</accession>
<keyword evidence="2" id="KW-1185">Reference proteome</keyword>
<reference evidence="1" key="2">
    <citation type="submission" date="2022-01" db="EMBL/GenBank/DDBJ databases">
        <authorList>
            <person name="Yamashiro T."/>
            <person name="Shiraishi A."/>
            <person name="Satake H."/>
            <person name="Nakayama K."/>
        </authorList>
    </citation>
    <scope>NUCLEOTIDE SEQUENCE</scope>
</reference>
<gene>
    <name evidence="1" type="ORF">Tco_0750332</name>
</gene>
<reference evidence="1" key="1">
    <citation type="journal article" date="2022" name="Int. J. Mol. Sci.">
        <title>Draft Genome of Tanacetum Coccineum: Genomic Comparison of Closely Related Tanacetum-Family Plants.</title>
        <authorList>
            <person name="Yamashiro T."/>
            <person name="Shiraishi A."/>
            <person name="Nakayama K."/>
            <person name="Satake H."/>
        </authorList>
    </citation>
    <scope>NUCLEOTIDE SEQUENCE</scope>
</reference>
<evidence type="ECO:0000313" key="2">
    <source>
        <dbReference type="Proteomes" id="UP001151760"/>
    </source>
</evidence>
<comment type="caution">
    <text evidence="1">The sequence shown here is derived from an EMBL/GenBank/DDBJ whole genome shotgun (WGS) entry which is preliminary data.</text>
</comment>
<sequence>MDVNRGGARNFSSRRHILDNYDLMVFYNGDTKSVRTIKDTIEEFICKLPIKYLGVPFLKKCLGIADCKVLIDKVKVKAVVNDINKVLKGFLWNQSDSSNGKSKIAWKIIYKPKDQGGLGFKPLNEWNEVLLMKHVLKYFP</sequence>
<organism evidence="1 2">
    <name type="scientific">Tanacetum coccineum</name>
    <dbReference type="NCBI Taxonomy" id="301880"/>
    <lineage>
        <taxon>Eukaryota</taxon>
        <taxon>Viridiplantae</taxon>
        <taxon>Streptophyta</taxon>
        <taxon>Embryophyta</taxon>
        <taxon>Tracheophyta</taxon>
        <taxon>Spermatophyta</taxon>
        <taxon>Magnoliopsida</taxon>
        <taxon>eudicotyledons</taxon>
        <taxon>Gunneridae</taxon>
        <taxon>Pentapetalae</taxon>
        <taxon>asterids</taxon>
        <taxon>campanulids</taxon>
        <taxon>Asterales</taxon>
        <taxon>Asteraceae</taxon>
        <taxon>Asteroideae</taxon>
        <taxon>Anthemideae</taxon>
        <taxon>Anthemidinae</taxon>
        <taxon>Tanacetum</taxon>
    </lineage>
</organism>
<dbReference type="PANTHER" id="PTHR33116:SF78">
    <property type="entry name" value="OS12G0587133 PROTEIN"/>
    <property type="match status" value="1"/>
</dbReference>
<dbReference type="Proteomes" id="UP001151760">
    <property type="component" value="Unassembled WGS sequence"/>
</dbReference>
<evidence type="ECO:0000313" key="1">
    <source>
        <dbReference type="EMBL" id="GJS83791.1"/>
    </source>
</evidence>
<dbReference type="PANTHER" id="PTHR33116">
    <property type="entry name" value="REVERSE TRANSCRIPTASE ZINC-BINDING DOMAIN-CONTAINING PROTEIN-RELATED-RELATED"/>
    <property type="match status" value="1"/>
</dbReference>